<dbReference type="AlphaFoldDB" id="A0AAV2YXU5"/>
<accession>A0AAV2YXU5</accession>
<evidence type="ECO:0000313" key="1">
    <source>
        <dbReference type="EMBL" id="DAZ98003.1"/>
    </source>
</evidence>
<protein>
    <submittedName>
        <fullName evidence="1">Uncharacterized protein</fullName>
    </submittedName>
</protein>
<reference evidence="1" key="2">
    <citation type="journal article" date="2023" name="Microbiol Resour">
        <title>Decontamination and Annotation of the Draft Genome Sequence of the Oomycete Lagenidium giganteum ARSEF 373.</title>
        <authorList>
            <person name="Morgan W.R."/>
            <person name="Tartar A."/>
        </authorList>
    </citation>
    <scope>NUCLEOTIDE SEQUENCE</scope>
    <source>
        <strain evidence="1">ARSEF 373</strain>
    </source>
</reference>
<dbReference type="EMBL" id="DAKRPA010000119">
    <property type="protein sequence ID" value="DAZ98003.1"/>
    <property type="molecule type" value="Genomic_DNA"/>
</dbReference>
<organism evidence="1 2">
    <name type="scientific">Lagenidium giganteum</name>
    <dbReference type="NCBI Taxonomy" id="4803"/>
    <lineage>
        <taxon>Eukaryota</taxon>
        <taxon>Sar</taxon>
        <taxon>Stramenopiles</taxon>
        <taxon>Oomycota</taxon>
        <taxon>Peronosporomycetes</taxon>
        <taxon>Pythiales</taxon>
        <taxon>Pythiaceae</taxon>
    </lineage>
</organism>
<proteinExistence type="predicted"/>
<name>A0AAV2YXU5_9STRA</name>
<evidence type="ECO:0000313" key="2">
    <source>
        <dbReference type="Proteomes" id="UP001146120"/>
    </source>
</evidence>
<keyword evidence="2" id="KW-1185">Reference proteome</keyword>
<dbReference type="Proteomes" id="UP001146120">
    <property type="component" value="Unassembled WGS sequence"/>
</dbReference>
<sequence>MSRAKCENPKDPPSNAYQNLVDKSELLEQEFQEKTERRHLNESVLRMGISKLSDDRVQKQKELIRFNTLKNEVDILQQHLDPFVFEMRTNHEHQVNSSVYRHFMRMQSIQDMGIPIYSLGSYVPEPTDTVMIPRTFQSFYRRIRRRNAADFVDDSLPSKLRTKPPSGSA</sequence>
<comment type="caution">
    <text evidence="1">The sequence shown here is derived from an EMBL/GenBank/DDBJ whole genome shotgun (WGS) entry which is preliminary data.</text>
</comment>
<gene>
    <name evidence="1" type="ORF">N0F65_005161</name>
</gene>
<reference evidence="1" key="1">
    <citation type="submission" date="2022-11" db="EMBL/GenBank/DDBJ databases">
        <authorList>
            <person name="Morgan W.R."/>
            <person name="Tartar A."/>
        </authorList>
    </citation>
    <scope>NUCLEOTIDE SEQUENCE</scope>
    <source>
        <strain evidence="1">ARSEF 373</strain>
    </source>
</reference>